<evidence type="ECO:0000256" key="3">
    <source>
        <dbReference type="ARBA" id="ARBA00022525"/>
    </source>
</evidence>
<protein>
    <submittedName>
        <fullName evidence="9">Protein Turandot C-like</fullName>
    </submittedName>
</protein>
<accession>A0A6P4HPH5</accession>
<keyword evidence="8" id="KW-1185">Reference proteome</keyword>
<gene>
    <name evidence="9" type="primary">LOC108071279</name>
</gene>
<name>A0A6P4HPH5_DROKI</name>
<dbReference type="AlphaFoldDB" id="A0A6P4HPH5"/>
<dbReference type="RefSeq" id="XP_017017460.1">
    <property type="nucleotide sequence ID" value="XM_017161971.3"/>
</dbReference>
<dbReference type="GO" id="GO:0034605">
    <property type="term" value="P:cellular response to heat"/>
    <property type="evidence" value="ECO:0007669"/>
    <property type="project" value="UniProtKB-ARBA"/>
</dbReference>
<dbReference type="InterPro" id="IPR010825">
    <property type="entry name" value="Turandot"/>
</dbReference>
<evidence type="ECO:0000256" key="7">
    <source>
        <dbReference type="SAM" id="SignalP"/>
    </source>
</evidence>
<feature type="chain" id="PRO_5028125451" evidence="7">
    <location>
        <begin position="26"/>
        <end position="135"/>
    </location>
</feature>
<organism evidence="8 9">
    <name type="scientific">Drosophila kikkawai</name>
    <name type="common">Fruit fly</name>
    <dbReference type="NCBI Taxonomy" id="30033"/>
    <lineage>
        <taxon>Eukaryota</taxon>
        <taxon>Metazoa</taxon>
        <taxon>Ecdysozoa</taxon>
        <taxon>Arthropoda</taxon>
        <taxon>Hexapoda</taxon>
        <taxon>Insecta</taxon>
        <taxon>Pterygota</taxon>
        <taxon>Neoptera</taxon>
        <taxon>Endopterygota</taxon>
        <taxon>Diptera</taxon>
        <taxon>Brachycera</taxon>
        <taxon>Muscomorpha</taxon>
        <taxon>Ephydroidea</taxon>
        <taxon>Drosophilidae</taxon>
        <taxon>Drosophila</taxon>
        <taxon>Sophophora</taxon>
    </lineage>
</organism>
<dbReference type="OMA" id="CCAYSDA"/>
<dbReference type="Proteomes" id="UP001652661">
    <property type="component" value="Chromosome 3R"/>
</dbReference>
<evidence type="ECO:0000256" key="6">
    <source>
        <dbReference type="ARBA" id="ARBA00022859"/>
    </source>
</evidence>
<sequence>MQLSISQAFIGILFISSLCCAYSDADLEDDKLRIRELIRTSQNADAKISNTQELLEIYRRIAPRYSARDREGIERLIREHTDQTLIDGVPIQGGRKSKYVKKALSSAVTDLATGFFNELGASLWNLIARTLKIEK</sequence>
<keyword evidence="5 7" id="KW-0732">Signal</keyword>
<keyword evidence="3" id="KW-0964">Secreted</keyword>
<keyword evidence="6" id="KW-0391">Immunity</keyword>
<evidence type="ECO:0000313" key="9">
    <source>
        <dbReference type="RefSeq" id="XP_017017460.1"/>
    </source>
</evidence>
<dbReference type="GO" id="GO:0045087">
    <property type="term" value="P:innate immune response"/>
    <property type="evidence" value="ECO:0007669"/>
    <property type="project" value="UniProtKB-KW"/>
</dbReference>
<feature type="signal peptide" evidence="7">
    <location>
        <begin position="1"/>
        <end position="25"/>
    </location>
</feature>
<reference evidence="9" key="1">
    <citation type="submission" date="2025-08" db="UniProtKB">
        <authorList>
            <consortium name="RefSeq"/>
        </authorList>
    </citation>
    <scope>IDENTIFICATION</scope>
    <source>
        <strain evidence="9">14028-0561.14</strain>
        <tissue evidence="9">Whole fly</tissue>
    </source>
</reference>
<dbReference type="GeneID" id="108071279"/>
<proteinExistence type="inferred from homology"/>
<dbReference type="OrthoDB" id="7861285at2759"/>
<comment type="similarity">
    <text evidence="2">Belongs to the Turandot family.</text>
</comment>
<keyword evidence="4" id="KW-0399">Innate immunity</keyword>
<comment type="subcellular location">
    <subcellularLocation>
        <location evidence="1">Secreted</location>
    </subcellularLocation>
</comment>
<dbReference type="Pfam" id="PF07240">
    <property type="entry name" value="Turandot"/>
    <property type="match status" value="1"/>
</dbReference>
<dbReference type="GO" id="GO:0005615">
    <property type="term" value="C:extracellular space"/>
    <property type="evidence" value="ECO:0007669"/>
    <property type="project" value="UniProtKB-ARBA"/>
</dbReference>
<dbReference type="GO" id="GO:0009617">
    <property type="term" value="P:response to bacterium"/>
    <property type="evidence" value="ECO:0007669"/>
    <property type="project" value="UniProtKB-ARBA"/>
</dbReference>
<evidence type="ECO:0000256" key="2">
    <source>
        <dbReference type="ARBA" id="ARBA00010249"/>
    </source>
</evidence>
<evidence type="ECO:0000256" key="1">
    <source>
        <dbReference type="ARBA" id="ARBA00004613"/>
    </source>
</evidence>
<evidence type="ECO:0000256" key="4">
    <source>
        <dbReference type="ARBA" id="ARBA00022588"/>
    </source>
</evidence>
<evidence type="ECO:0000256" key="5">
    <source>
        <dbReference type="ARBA" id="ARBA00022729"/>
    </source>
</evidence>
<evidence type="ECO:0000313" key="8">
    <source>
        <dbReference type="Proteomes" id="UP001652661"/>
    </source>
</evidence>